<name>A0A9N9A5N9_9GLOM</name>
<comment type="subcellular location">
    <subcellularLocation>
        <location evidence="1">Nucleus</location>
    </subcellularLocation>
</comment>
<proteinExistence type="inferred from homology"/>
<dbReference type="PIRSF" id="PIRSF037240">
    <property type="entry name" value="RNA_polIII_Trep_MAF1"/>
    <property type="match status" value="1"/>
</dbReference>
<comment type="function">
    <text evidence="1">Mediator of diverse signals that repress RNA polymerase III transcription. Inhibits the de novo assembly of TFIIIB onto DNA.</text>
</comment>
<dbReference type="PANTHER" id="PTHR22504:SF0">
    <property type="entry name" value="REPRESSOR OF RNA POLYMERASE III TRANSCRIPTION MAF1 HOMOLOG"/>
    <property type="match status" value="1"/>
</dbReference>
<comment type="caution">
    <text evidence="2">The sequence shown here is derived from an EMBL/GenBank/DDBJ whole genome shotgun (WGS) entry which is preliminary data.</text>
</comment>
<dbReference type="AlphaFoldDB" id="A0A9N9A5N9"/>
<dbReference type="FunFam" id="3.40.1000.50:FF:000003">
    <property type="entry name" value="Repressor of RNA polymerase III transcription MAF1"/>
    <property type="match status" value="1"/>
</dbReference>
<evidence type="ECO:0000256" key="1">
    <source>
        <dbReference type="PIRNR" id="PIRNR037240"/>
    </source>
</evidence>
<dbReference type="GO" id="GO:0016480">
    <property type="term" value="P:negative regulation of transcription by RNA polymerase III"/>
    <property type="evidence" value="ECO:0007669"/>
    <property type="project" value="UniProtKB-UniRule"/>
</dbReference>
<keyword evidence="3" id="KW-1185">Reference proteome</keyword>
<dbReference type="Proteomes" id="UP000789739">
    <property type="component" value="Unassembled WGS sequence"/>
</dbReference>
<organism evidence="2 3">
    <name type="scientific">Paraglomus brasilianum</name>
    <dbReference type="NCBI Taxonomy" id="144538"/>
    <lineage>
        <taxon>Eukaryota</taxon>
        <taxon>Fungi</taxon>
        <taxon>Fungi incertae sedis</taxon>
        <taxon>Mucoromycota</taxon>
        <taxon>Glomeromycotina</taxon>
        <taxon>Glomeromycetes</taxon>
        <taxon>Paraglomerales</taxon>
        <taxon>Paraglomeraceae</taxon>
        <taxon>Paraglomus</taxon>
    </lineage>
</organism>
<dbReference type="InterPro" id="IPR015257">
    <property type="entry name" value="Maf1"/>
</dbReference>
<comment type="similarity">
    <text evidence="1">Belongs to the MAF1 family.</text>
</comment>
<dbReference type="OrthoDB" id="277029at2759"/>
<dbReference type="InterPro" id="IPR038564">
    <property type="entry name" value="Maf1_sf"/>
</dbReference>
<dbReference type="Gene3D" id="3.40.1000.50">
    <property type="entry name" value="Repressor of RNA polymerase III transcription Maf1"/>
    <property type="match status" value="2"/>
</dbReference>
<dbReference type="GO" id="GO:0005634">
    <property type="term" value="C:nucleus"/>
    <property type="evidence" value="ECO:0007669"/>
    <property type="project" value="UniProtKB-SubCell"/>
</dbReference>
<keyword evidence="1" id="KW-0678">Repressor</keyword>
<evidence type="ECO:0000313" key="2">
    <source>
        <dbReference type="EMBL" id="CAG8518970.1"/>
    </source>
</evidence>
<dbReference type="EMBL" id="CAJVPI010000321">
    <property type="protein sequence ID" value="CAG8518970.1"/>
    <property type="molecule type" value="Genomic_DNA"/>
</dbReference>
<gene>
    <name evidence="2" type="ORF">PBRASI_LOCUS3521</name>
</gene>
<keyword evidence="1" id="KW-0805">Transcription regulation</keyword>
<reference evidence="2" key="1">
    <citation type="submission" date="2021-06" db="EMBL/GenBank/DDBJ databases">
        <authorList>
            <person name="Kallberg Y."/>
            <person name="Tangrot J."/>
            <person name="Rosling A."/>
        </authorList>
    </citation>
    <scope>NUCLEOTIDE SEQUENCE</scope>
    <source>
        <strain evidence="2">BR232B</strain>
    </source>
</reference>
<dbReference type="GO" id="GO:0000994">
    <property type="term" value="F:RNA polymerase III core binding"/>
    <property type="evidence" value="ECO:0007669"/>
    <property type="project" value="TreeGrafter"/>
</dbReference>
<evidence type="ECO:0000313" key="3">
    <source>
        <dbReference type="Proteomes" id="UP000789739"/>
    </source>
</evidence>
<keyword evidence="1" id="KW-0539">Nucleus</keyword>
<dbReference type="PANTHER" id="PTHR22504">
    <property type="entry name" value="REPRESSOR OF RNA POLYMERASE III TRANSCRIPTION MAF1"/>
    <property type="match status" value="1"/>
</dbReference>
<protein>
    <recommendedName>
        <fullName evidence="1">Repressor of RNA polymerase III transcription MAF1</fullName>
    </recommendedName>
</protein>
<dbReference type="Pfam" id="PF09174">
    <property type="entry name" value="Maf1"/>
    <property type="match status" value="1"/>
</dbReference>
<keyword evidence="1" id="KW-0804">Transcription</keyword>
<sequence>MKFLEIPALDVINTALVFDTPECKVFGRVETYSCKVAGADKKLYKHLENRYQEDLSNSPEYMQNAVSPFGPMDKPSSRKTLFNLIATLNASYPDYDFSDVKPEQFTKHPSLSHVCNYVNNTLFNLGHGWIVTGLNLWQVTDDIIELDECDVYSYNPDMDSDPNIEEGAIWSFNYFFFNKKLRRILFFTVRGISLNAPMQEDEEIDEFTDTDSETENKREAVSYEEYVMGDIEI</sequence>
<accession>A0A9N9A5N9</accession>